<name>A0A164P719_9AGAM</name>
<dbReference type="InterPro" id="IPR024500">
    <property type="entry name" value="DUF3074"/>
</dbReference>
<dbReference type="EMBL" id="KV419437">
    <property type="protein sequence ID" value="KZS88429.1"/>
    <property type="molecule type" value="Genomic_DNA"/>
</dbReference>
<feature type="domain" description="DUF3074" evidence="1">
    <location>
        <begin position="64"/>
        <end position="231"/>
    </location>
</feature>
<dbReference type="AlphaFoldDB" id="A0A164P719"/>
<dbReference type="STRING" id="1314777.A0A164P719"/>
<evidence type="ECO:0000313" key="3">
    <source>
        <dbReference type="Proteomes" id="UP000076722"/>
    </source>
</evidence>
<reference evidence="2 3" key="1">
    <citation type="journal article" date="2016" name="Mol. Biol. Evol.">
        <title>Comparative Genomics of Early-Diverging Mushroom-Forming Fungi Provides Insights into the Origins of Lignocellulose Decay Capabilities.</title>
        <authorList>
            <person name="Nagy L.G."/>
            <person name="Riley R."/>
            <person name="Tritt A."/>
            <person name="Adam C."/>
            <person name="Daum C."/>
            <person name="Floudas D."/>
            <person name="Sun H."/>
            <person name="Yadav J.S."/>
            <person name="Pangilinan J."/>
            <person name="Larsson K.H."/>
            <person name="Matsuura K."/>
            <person name="Barry K."/>
            <person name="Labutti K."/>
            <person name="Kuo R."/>
            <person name="Ohm R.A."/>
            <person name="Bhattacharya S.S."/>
            <person name="Shirouzu T."/>
            <person name="Yoshinaga Y."/>
            <person name="Martin F.M."/>
            <person name="Grigoriev I.V."/>
            <person name="Hibbett D.S."/>
        </authorList>
    </citation>
    <scope>NUCLEOTIDE SEQUENCE [LARGE SCALE GENOMIC DNA]</scope>
    <source>
        <strain evidence="2 3">HHB9708</strain>
    </source>
</reference>
<gene>
    <name evidence="2" type="ORF">SISNIDRAFT_446014</name>
</gene>
<dbReference type="PANTHER" id="PTHR40370:SF1">
    <property type="entry name" value="DUF3074 DOMAIN-CONTAINING PROTEIN"/>
    <property type="match status" value="1"/>
</dbReference>
<keyword evidence="3" id="KW-1185">Reference proteome</keyword>
<dbReference type="OrthoDB" id="6423603at2759"/>
<dbReference type="Pfam" id="PF11274">
    <property type="entry name" value="DUF3074"/>
    <property type="match status" value="1"/>
</dbReference>
<dbReference type="SUPFAM" id="SSF55961">
    <property type="entry name" value="Bet v1-like"/>
    <property type="match status" value="1"/>
</dbReference>
<organism evidence="2 3">
    <name type="scientific">Sistotremastrum niveocremeum HHB9708</name>
    <dbReference type="NCBI Taxonomy" id="1314777"/>
    <lineage>
        <taxon>Eukaryota</taxon>
        <taxon>Fungi</taxon>
        <taxon>Dikarya</taxon>
        <taxon>Basidiomycota</taxon>
        <taxon>Agaricomycotina</taxon>
        <taxon>Agaricomycetes</taxon>
        <taxon>Sistotremastrales</taxon>
        <taxon>Sistotremastraceae</taxon>
        <taxon>Sertulicium</taxon>
        <taxon>Sertulicium niveocremeum</taxon>
    </lineage>
</organism>
<evidence type="ECO:0000259" key="1">
    <source>
        <dbReference type="Pfam" id="PF11274"/>
    </source>
</evidence>
<dbReference type="Gene3D" id="3.30.530.20">
    <property type="match status" value="1"/>
</dbReference>
<accession>A0A164P719</accession>
<sequence length="243" mass="27132">MSSQDLYLSITPYTPSNIPAEDALIAAGKALIDESRKWKQGKSYCKNTVKTCSRSKTSKDGAGWHARHSVHSPSVGSFEDFWKGLGVKKAEHEREFIPELEKVTLVKELSSYGSIWTLYYKFPPPVSPRVFTVYQLTHLPPSSPGIPKEGYIVSIPIDLSSPGDEALAEKEEKAVRGRYVSVEYIKELEDGGVEWIMATSSTPGGNIPNFVAEHSMPSQISNDVPHYIEWMQKQKAREIMLKA</sequence>
<protein>
    <recommendedName>
        <fullName evidence="1">DUF3074 domain-containing protein</fullName>
    </recommendedName>
</protein>
<proteinExistence type="predicted"/>
<dbReference type="Proteomes" id="UP000076722">
    <property type="component" value="Unassembled WGS sequence"/>
</dbReference>
<dbReference type="InterPro" id="IPR023393">
    <property type="entry name" value="START-like_dom_sf"/>
</dbReference>
<dbReference type="PANTHER" id="PTHR40370">
    <property type="entry name" value="EXPRESSED PROTEIN"/>
    <property type="match status" value="1"/>
</dbReference>
<evidence type="ECO:0000313" key="2">
    <source>
        <dbReference type="EMBL" id="KZS88429.1"/>
    </source>
</evidence>